<evidence type="ECO:0000256" key="3">
    <source>
        <dbReference type="ARBA" id="ARBA00023002"/>
    </source>
</evidence>
<dbReference type="EMBL" id="AHJG01000241">
    <property type="protein sequence ID" value="EPA04894.1"/>
    <property type="molecule type" value="Genomic_DNA"/>
</dbReference>
<evidence type="ECO:0000256" key="2">
    <source>
        <dbReference type="ARBA" id="ARBA00022857"/>
    </source>
</evidence>
<feature type="domain" description="Bacterial bifunctional deaminase-reductase C-terminal" evidence="4">
    <location>
        <begin position="6"/>
        <end position="70"/>
    </location>
</feature>
<gene>
    <name evidence="5" type="ORF">BG20_I1303</name>
</gene>
<dbReference type="PANTHER" id="PTHR38011">
    <property type="entry name" value="DIHYDROFOLATE REDUCTASE FAMILY PROTEIN (AFU_ORTHOLOGUE AFUA_8G06820)"/>
    <property type="match status" value="1"/>
</dbReference>
<dbReference type="GO" id="GO:0008703">
    <property type="term" value="F:5-amino-6-(5-phosphoribosylamino)uracil reductase activity"/>
    <property type="evidence" value="ECO:0007669"/>
    <property type="project" value="InterPro"/>
</dbReference>
<keyword evidence="6" id="KW-1185">Reference proteome</keyword>
<dbReference type="InterPro" id="IPR024072">
    <property type="entry name" value="DHFR-like_dom_sf"/>
</dbReference>
<protein>
    <submittedName>
        <fullName evidence="5">5-amino-6-(5-phosphoribosylamino)uracil reductase domain protein</fullName>
    </submittedName>
</protein>
<dbReference type="Proteomes" id="UP000014065">
    <property type="component" value="Unassembled WGS sequence"/>
</dbReference>
<reference evidence="5 6" key="1">
    <citation type="journal article" date="2012" name="J. Bacteriol.">
        <title>Genome Sequence of "Candidatus Nitrosoarchaeum limnia" BG20, a Low-Salinity Ammonia-Oxidizing Archaeon from the San Francisco Bay Estuary.</title>
        <authorList>
            <person name="Mosier A.C."/>
            <person name="Allen E.E."/>
            <person name="Kim M."/>
            <person name="Ferriera S."/>
            <person name="Francis C.A."/>
        </authorList>
    </citation>
    <scope>NUCLEOTIDE SEQUENCE [LARGE SCALE GENOMIC DNA]</scope>
    <source>
        <strain evidence="5 6">BG20</strain>
    </source>
</reference>
<dbReference type="InterPro" id="IPR050765">
    <property type="entry name" value="Riboflavin_Biosynth_HTPR"/>
</dbReference>
<sequence>MEKSRPHVILSAAISIDGKIASRSGDSKLSSQIDKVRLHKLRSKVDAILVGKNTVQRDDPLLTVRYTKGKTQ</sequence>
<dbReference type="Gene3D" id="3.40.430.10">
    <property type="entry name" value="Dihydrofolate Reductase, subunit A"/>
    <property type="match status" value="1"/>
</dbReference>
<proteinExistence type="predicted"/>
<keyword evidence="2" id="KW-0521">NADP</keyword>
<dbReference type="Pfam" id="PF01872">
    <property type="entry name" value="RibD_C"/>
    <property type="match status" value="1"/>
</dbReference>
<evidence type="ECO:0000259" key="4">
    <source>
        <dbReference type="Pfam" id="PF01872"/>
    </source>
</evidence>
<dbReference type="SUPFAM" id="SSF53597">
    <property type="entry name" value="Dihydrofolate reductase-like"/>
    <property type="match status" value="1"/>
</dbReference>
<dbReference type="GO" id="GO:0009231">
    <property type="term" value="P:riboflavin biosynthetic process"/>
    <property type="evidence" value="ECO:0007669"/>
    <property type="project" value="InterPro"/>
</dbReference>
<name>S2ER29_9ARCH</name>
<dbReference type="InterPro" id="IPR002734">
    <property type="entry name" value="RibDG_C"/>
</dbReference>
<comment type="caution">
    <text evidence="5">The sequence shown here is derived from an EMBL/GenBank/DDBJ whole genome shotgun (WGS) entry which is preliminary data.</text>
</comment>
<evidence type="ECO:0000313" key="5">
    <source>
        <dbReference type="EMBL" id="EPA04894.1"/>
    </source>
</evidence>
<organism evidence="5 6">
    <name type="scientific">Candidatus Nitrosarchaeum limnium BG20</name>
    <dbReference type="NCBI Taxonomy" id="859192"/>
    <lineage>
        <taxon>Archaea</taxon>
        <taxon>Nitrososphaerota</taxon>
        <taxon>Nitrososphaeria</taxon>
        <taxon>Nitrosopumilales</taxon>
        <taxon>Nitrosopumilaceae</taxon>
        <taxon>Nitrosarchaeum</taxon>
    </lineage>
</organism>
<keyword evidence="3" id="KW-0560">Oxidoreductase</keyword>
<comment type="pathway">
    <text evidence="1">Cofactor biosynthesis; riboflavin biosynthesis.</text>
</comment>
<dbReference type="AlphaFoldDB" id="S2ER29"/>
<evidence type="ECO:0000313" key="6">
    <source>
        <dbReference type="Proteomes" id="UP000014065"/>
    </source>
</evidence>
<accession>S2ER29</accession>
<dbReference type="PANTHER" id="PTHR38011:SF7">
    <property type="entry name" value="2,5-DIAMINO-6-RIBOSYLAMINO-4(3H)-PYRIMIDINONE 5'-PHOSPHATE REDUCTASE"/>
    <property type="match status" value="1"/>
</dbReference>
<evidence type="ECO:0000256" key="1">
    <source>
        <dbReference type="ARBA" id="ARBA00005104"/>
    </source>
</evidence>